<feature type="region of interest" description="Disordered" evidence="1">
    <location>
        <begin position="52"/>
        <end position="85"/>
    </location>
</feature>
<protein>
    <submittedName>
        <fullName evidence="2">Uncharacterized protein</fullName>
    </submittedName>
</protein>
<sequence>MLVLGRVDGASGAIAGHAEGLLCSIPDIGESQDGEQADGSLSELASSKKIQEWERREHRTRAQHPFGENEKEFANGNHRPPIPIA</sequence>
<reference evidence="2 3" key="1">
    <citation type="submission" date="2023-10" db="EMBL/GenBank/DDBJ databases">
        <title>Chromosome-scale genome assembly provides insights into flower coloration mechanisms of Canna indica.</title>
        <authorList>
            <person name="Li C."/>
        </authorList>
    </citation>
    <scope>NUCLEOTIDE SEQUENCE [LARGE SCALE GENOMIC DNA]</scope>
    <source>
        <tissue evidence="2">Flower</tissue>
    </source>
</reference>
<accession>A0AAQ3QD53</accession>
<evidence type="ECO:0000313" key="2">
    <source>
        <dbReference type="EMBL" id="WOL04783.1"/>
    </source>
</evidence>
<gene>
    <name evidence="2" type="ORF">Cni_G13505</name>
</gene>
<dbReference type="EMBL" id="CP136893">
    <property type="protein sequence ID" value="WOL04783.1"/>
    <property type="molecule type" value="Genomic_DNA"/>
</dbReference>
<name>A0AAQ3QD53_9LILI</name>
<dbReference type="Proteomes" id="UP001327560">
    <property type="component" value="Chromosome 4"/>
</dbReference>
<keyword evidence="3" id="KW-1185">Reference proteome</keyword>
<evidence type="ECO:0000256" key="1">
    <source>
        <dbReference type="SAM" id="MobiDB-lite"/>
    </source>
</evidence>
<proteinExistence type="predicted"/>
<organism evidence="2 3">
    <name type="scientific">Canna indica</name>
    <name type="common">Indian-shot</name>
    <dbReference type="NCBI Taxonomy" id="4628"/>
    <lineage>
        <taxon>Eukaryota</taxon>
        <taxon>Viridiplantae</taxon>
        <taxon>Streptophyta</taxon>
        <taxon>Embryophyta</taxon>
        <taxon>Tracheophyta</taxon>
        <taxon>Spermatophyta</taxon>
        <taxon>Magnoliopsida</taxon>
        <taxon>Liliopsida</taxon>
        <taxon>Zingiberales</taxon>
        <taxon>Cannaceae</taxon>
        <taxon>Canna</taxon>
    </lineage>
</organism>
<evidence type="ECO:0000313" key="3">
    <source>
        <dbReference type="Proteomes" id="UP001327560"/>
    </source>
</evidence>
<dbReference type="AlphaFoldDB" id="A0AAQ3QD53"/>